<dbReference type="Proteomes" id="UP000824246">
    <property type="component" value="Unassembled WGS sequence"/>
</dbReference>
<organism evidence="1 2">
    <name type="scientific">Candidatus Barnesiella excrementipullorum</name>
    <dbReference type="NCBI Taxonomy" id="2838479"/>
    <lineage>
        <taxon>Bacteria</taxon>
        <taxon>Pseudomonadati</taxon>
        <taxon>Bacteroidota</taxon>
        <taxon>Bacteroidia</taxon>
        <taxon>Bacteroidales</taxon>
        <taxon>Barnesiellaceae</taxon>
        <taxon>Barnesiella</taxon>
    </lineage>
</organism>
<feature type="non-terminal residue" evidence="1">
    <location>
        <position position="1"/>
    </location>
</feature>
<name>A0A9D1VRY4_9BACT</name>
<sequence>SSCWLGRYGEVLEASDIFTDVCLKYNGETVCDSTVEYLELEFPYMWEQPKGEYELTLLNENVEVDGLQGKSFLQVNYDATKEDWTAPTLQMLQFCNTDGRVTDRFERPADGVLEFAGGDFNYNYYSEYYSGYFDCKEMTVAVSYAPYGTESWQVLPVEEIPDLYRYPAFGYFYRGALDVVNVESETLWYDLKVELTDPTGNKQLQVISPAFKINDVSAVNCVSARDSRVYVAGDVLYLSDVADEVTLYDLAGREVKRATAVQQLSVADLDGVYVVRVLCNNSVQVDKVAIR</sequence>
<comment type="caution">
    <text evidence="1">The sequence shown here is derived from an EMBL/GenBank/DDBJ whole genome shotgun (WGS) entry which is preliminary data.</text>
</comment>
<dbReference type="EMBL" id="DXFB01000172">
    <property type="protein sequence ID" value="HIX45905.1"/>
    <property type="molecule type" value="Genomic_DNA"/>
</dbReference>
<dbReference type="AlphaFoldDB" id="A0A9D1VRY4"/>
<reference evidence="1" key="1">
    <citation type="journal article" date="2021" name="PeerJ">
        <title>Extensive microbial diversity within the chicken gut microbiome revealed by metagenomics and culture.</title>
        <authorList>
            <person name="Gilroy R."/>
            <person name="Ravi A."/>
            <person name="Getino M."/>
            <person name="Pursley I."/>
            <person name="Horton D.L."/>
            <person name="Alikhan N.F."/>
            <person name="Baker D."/>
            <person name="Gharbi K."/>
            <person name="Hall N."/>
            <person name="Watson M."/>
            <person name="Adriaenssens E.M."/>
            <person name="Foster-Nyarko E."/>
            <person name="Jarju S."/>
            <person name="Secka A."/>
            <person name="Antonio M."/>
            <person name="Oren A."/>
            <person name="Chaudhuri R.R."/>
            <person name="La Ragione R."/>
            <person name="Hildebrand F."/>
            <person name="Pallen M.J."/>
        </authorList>
    </citation>
    <scope>NUCLEOTIDE SEQUENCE</scope>
    <source>
        <strain evidence="1">ChiHjej12B11-16260</strain>
    </source>
</reference>
<evidence type="ECO:0000313" key="1">
    <source>
        <dbReference type="EMBL" id="HIX45905.1"/>
    </source>
</evidence>
<evidence type="ECO:0000313" key="2">
    <source>
        <dbReference type="Proteomes" id="UP000824246"/>
    </source>
</evidence>
<gene>
    <name evidence="1" type="ORF">H9982_06755</name>
</gene>
<accession>A0A9D1VRY4</accession>
<reference evidence="1" key="2">
    <citation type="submission" date="2021-04" db="EMBL/GenBank/DDBJ databases">
        <authorList>
            <person name="Gilroy R."/>
        </authorList>
    </citation>
    <scope>NUCLEOTIDE SEQUENCE</scope>
    <source>
        <strain evidence="1">ChiHjej12B11-16260</strain>
    </source>
</reference>
<protein>
    <submittedName>
        <fullName evidence="1">T9SS type A sorting domain-containing protein</fullName>
    </submittedName>
</protein>
<proteinExistence type="predicted"/>